<dbReference type="InterPro" id="IPR003331">
    <property type="entry name" value="UDP_GlcNAc_Epimerase_2_dom"/>
</dbReference>
<dbReference type="Gene3D" id="3.40.50.2000">
    <property type="entry name" value="Glycogen Phosphorylase B"/>
    <property type="match status" value="2"/>
</dbReference>
<evidence type="ECO:0000256" key="1">
    <source>
        <dbReference type="ARBA" id="ARBA00023235"/>
    </source>
</evidence>
<dbReference type="InterPro" id="IPR029767">
    <property type="entry name" value="WecB-like"/>
</dbReference>
<reference evidence="7" key="1">
    <citation type="submission" date="2023-02" db="EMBL/GenBank/DDBJ databases">
        <title>Description of Herbaspirillum huttiense subsp. nephrolepsisexaltata and Herbaspirillum huttiense subsp. lycopersicon.</title>
        <authorList>
            <person name="Poudel M."/>
            <person name="Sharma A."/>
            <person name="Goss E."/>
            <person name="Tapia J.H."/>
            <person name="Harmon C.M."/>
            <person name="Jones J.B."/>
        </authorList>
    </citation>
    <scope>NUCLEOTIDE SEQUENCE</scope>
    <source>
        <strain evidence="7">NC40101</strain>
    </source>
</reference>
<gene>
    <name evidence="7" type="primary">wecB</name>
    <name evidence="7" type="ORF">RJN63_22700</name>
</gene>
<dbReference type="EC" id="5.1.3.14" evidence="4"/>
<dbReference type="SUPFAM" id="SSF53756">
    <property type="entry name" value="UDP-Glycosyltransferase/glycogen phosphorylase"/>
    <property type="match status" value="1"/>
</dbReference>
<organism evidence="7">
    <name type="scientific">Herbaspirillum huttiense subsp. nephrolepidis</name>
    <dbReference type="NCBI Taxonomy" id="3075126"/>
    <lineage>
        <taxon>Bacteria</taxon>
        <taxon>Pseudomonadati</taxon>
        <taxon>Pseudomonadota</taxon>
        <taxon>Betaproteobacteria</taxon>
        <taxon>Burkholderiales</taxon>
        <taxon>Oxalobacteraceae</taxon>
        <taxon>Herbaspirillum</taxon>
    </lineage>
</organism>
<dbReference type="PANTHER" id="PTHR43174">
    <property type="entry name" value="UDP-N-ACETYLGLUCOSAMINE 2-EPIMERASE"/>
    <property type="match status" value="1"/>
</dbReference>
<protein>
    <recommendedName>
        <fullName evidence="4">UDP-N-acetylglucosamine 2-epimerase (non-hydrolyzing)</fullName>
        <ecNumber evidence="4">5.1.3.14</ecNumber>
    </recommendedName>
</protein>
<proteinExistence type="inferred from homology"/>
<feature type="domain" description="UDP-N-acetylglucosamine 2-epimerase" evidence="6">
    <location>
        <begin position="30"/>
        <end position="376"/>
    </location>
</feature>
<sequence>MDHATPSRPLRVLSIFGTRPEAIKMAPLVKALDAEPAIESIVCATGQHKQMLAQVLELFAIKADHSLDVMVPDQTLNGLSARLFAGIDQLLEQTRPDRVLVHGDTTTAMVAAMAAFHRRIPVGHVEAGLRTHDMHQPWPEEMNRRTIDVVSDLMFAPTAQSRRNLEAENLQGKIVVTGNTVIDALQMTVARIDADAGLRAQLDAALPPLLSERRLLLVTGHRRENFGTGFLQICRALAQLAQRDDLQIVYPVHLNPNVRGPVMQELSGLPHLHLIEPLDYLQFVRLMQRAHVILTDSGGVQEEAPALGKPVLVMRDVTERPEAVAAGTVQLVGTDTGRIVDTVATLLSEDRLWRSFARKQNPYGDGQACARIVDAILGRNFQPFSA</sequence>
<dbReference type="RefSeq" id="WP_310837335.1">
    <property type="nucleotide sequence ID" value="NZ_JAVLSM010000006.1"/>
</dbReference>
<evidence type="ECO:0000256" key="3">
    <source>
        <dbReference type="ARBA" id="ARBA00038209"/>
    </source>
</evidence>
<name>A0AAE4GC27_9BURK</name>
<comment type="catalytic activity">
    <reaction evidence="2">
        <text>UDP-N-acetyl-alpha-D-glucosamine = UDP-N-acetyl-alpha-D-mannosamine</text>
        <dbReference type="Rhea" id="RHEA:17213"/>
        <dbReference type="ChEBI" id="CHEBI:57705"/>
        <dbReference type="ChEBI" id="CHEBI:68623"/>
        <dbReference type="EC" id="5.1.3.14"/>
    </reaction>
</comment>
<dbReference type="AlphaFoldDB" id="A0AAE4GC27"/>
<dbReference type="GO" id="GO:0008761">
    <property type="term" value="F:UDP-N-acetylglucosamine 2-epimerase activity"/>
    <property type="evidence" value="ECO:0007669"/>
    <property type="project" value="UniProtKB-EC"/>
</dbReference>
<evidence type="ECO:0000259" key="6">
    <source>
        <dbReference type="Pfam" id="PF02350"/>
    </source>
</evidence>
<evidence type="ECO:0000313" key="7">
    <source>
        <dbReference type="EMBL" id="MDT0339661.1"/>
    </source>
</evidence>
<comment type="caution">
    <text evidence="7">The sequence shown here is derived from an EMBL/GenBank/DDBJ whole genome shotgun (WGS) entry which is preliminary data.</text>
</comment>
<dbReference type="EMBL" id="JAVRAA010000014">
    <property type="protein sequence ID" value="MDT0339661.1"/>
    <property type="molecule type" value="Genomic_DNA"/>
</dbReference>
<accession>A0AAE4GC27</accession>
<dbReference type="CDD" id="cd03786">
    <property type="entry name" value="GTB_UDP-GlcNAc_2-Epimerase"/>
    <property type="match status" value="1"/>
</dbReference>
<dbReference type="Pfam" id="PF02350">
    <property type="entry name" value="Epimerase_2"/>
    <property type="match status" value="1"/>
</dbReference>
<comment type="similarity">
    <text evidence="3 5">Belongs to the UDP-N-acetylglucosamine 2-epimerase family.</text>
</comment>
<dbReference type="NCBIfam" id="TIGR00236">
    <property type="entry name" value="wecB"/>
    <property type="match status" value="1"/>
</dbReference>
<keyword evidence="1 5" id="KW-0413">Isomerase</keyword>
<evidence type="ECO:0000256" key="2">
    <source>
        <dbReference type="ARBA" id="ARBA00036080"/>
    </source>
</evidence>
<evidence type="ECO:0000256" key="4">
    <source>
        <dbReference type="ARBA" id="ARBA00038858"/>
    </source>
</evidence>
<evidence type="ECO:0000256" key="5">
    <source>
        <dbReference type="RuleBase" id="RU003513"/>
    </source>
</evidence>
<dbReference type="PANTHER" id="PTHR43174:SF2">
    <property type="entry name" value="UDP-N-ACETYLGLUCOSAMINE 2-EPIMERASE"/>
    <property type="match status" value="1"/>
</dbReference>